<dbReference type="RefSeq" id="XP_040766901.1">
    <property type="nucleotide sequence ID" value="XM_040904030.1"/>
</dbReference>
<dbReference type="OrthoDB" id="2989516at2759"/>
<dbReference type="Proteomes" id="UP000076871">
    <property type="component" value="Unassembled WGS sequence"/>
</dbReference>
<feature type="compositionally biased region" description="Polar residues" evidence="1">
    <location>
        <begin position="179"/>
        <end position="207"/>
    </location>
</feature>
<proteinExistence type="predicted"/>
<name>A0A165FLR9_9APHY</name>
<feature type="region of interest" description="Disordered" evidence="1">
    <location>
        <begin position="24"/>
        <end position="46"/>
    </location>
</feature>
<protein>
    <submittedName>
        <fullName evidence="2">Uncharacterized protein</fullName>
    </submittedName>
</protein>
<feature type="compositionally biased region" description="Low complexity" evidence="1">
    <location>
        <begin position="331"/>
        <end position="356"/>
    </location>
</feature>
<dbReference type="STRING" id="1314785.A0A165FLR9"/>
<dbReference type="EMBL" id="KV427612">
    <property type="protein sequence ID" value="KZT09161.1"/>
    <property type="molecule type" value="Genomic_DNA"/>
</dbReference>
<keyword evidence="3" id="KW-1185">Reference proteome</keyword>
<feature type="region of interest" description="Disordered" evidence="1">
    <location>
        <begin position="320"/>
        <end position="365"/>
    </location>
</feature>
<dbReference type="InParanoid" id="A0A165FLR9"/>
<reference evidence="2 3" key="1">
    <citation type="journal article" date="2016" name="Mol. Biol. Evol.">
        <title>Comparative Genomics of Early-Diverging Mushroom-Forming Fungi Provides Insights into the Origins of Lignocellulose Decay Capabilities.</title>
        <authorList>
            <person name="Nagy L.G."/>
            <person name="Riley R."/>
            <person name="Tritt A."/>
            <person name="Adam C."/>
            <person name="Daum C."/>
            <person name="Floudas D."/>
            <person name="Sun H."/>
            <person name="Yadav J.S."/>
            <person name="Pangilinan J."/>
            <person name="Larsson K.H."/>
            <person name="Matsuura K."/>
            <person name="Barry K."/>
            <person name="Labutti K."/>
            <person name="Kuo R."/>
            <person name="Ohm R.A."/>
            <person name="Bhattacharya S.S."/>
            <person name="Shirouzu T."/>
            <person name="Yoshinaga Y."/>
            <person name="Martin F.M."/>
            <person name="Grigoriev I.V."/>
            <person name="Hibbett D.S."/>
        </authorList>
    </citation>
    <scope>NUCLEOTIDE SEQUENCE [LARGE SCALE GENOMIC DNA]</scope>
    <source>
        <strain evidence="2 3">93-53</strain>
    </source>
</reference>
<dbReference type="GeneID" id="63821060"/>
<organism evidence="2 3">
    <name type="scientific">Laetiporus sulphureus 93-53</name>
    <dbReference type="NCBI Taxonomy" id="1314785"/>
    <lineage>
        <taxon>Eukaryota</taxon>
        <taxon>Fungi</taxon>
        <taxon>Dikarya</taxon>
        <taxon>Basidiomycota</taxon>
        <taxon>Agaricomycotina</taxon>
        <taxon>Agaricomycetes</taxon>
        <taxon>Polyporales</taxon>
        <taxon>Laetiporus</taxon>
    </lineage>
</organism>
<evidence type="ECO:0000313" key="3">
    <source>
        <dbReference type="Proteomes" id="UP000076871"/>
    </source>
</evidence>
<accession>A0A165FLR9</accession>
<feature type="region of interest" description="Disordered" evidence="1">
    <location>
        <begin position="121"/>
        <end position="239"/>
    </location>
</feature>
<evidence type="ECO:0000313" key="2">
    <source>
        <dbReference type="EMBL" id="KZT09161.1"/>
    </source>
</evidence>
<sequence length="440" mass="48321">MSSTLCQWIDVTYYRYSDSDRSQHRSSYATLRRTRRPPPPQTTTSLDDSFDAVTMEAPTEWNVGTVHHGGDYEESITGYQNYVNEMERKMSREDDFQPPANKSIANTIGRATRNVFGSLASGKALRGSPGQRSSAGMATPDNARVVNERKAKVELVESQVKQDGPDRTISLWRERVADSSGSGSQAGNYVRSDANNHSQCTRNSGSGSHRRTRSEGLVGLYSNSPNNGDSRDPQAPRSNRVSFERTEYMVAYQHAGEAGIPTPVYARSERGSVIPLQPPAAASTPMSPGPQQMGQTRTISPADRRYAGPSSFDRYEHMITYPQTPPYSNASSGSLQGRGSTSRRQSSSAQSRRASAPVDMQDVARGPTASPVDLILASCDPSLLHISPVLAELGIRKVEHLRAVARLSEETRDREVKEEALKRGVTVVEWAILMDKLQIL</sequence>
<feature type="compositionally biased region" description="Basic and acidic residues" evidence="1">
    <location>
        <begin position="146"/>
        <end position="155"/>
    </location>
</feature>
<feature type="compositionally biased region" description="Polar residues" evidence="1">
    <location>
        <begin position="284"/>
        <end position="299"/>
    </location>
</feature>
<gene>
    <name evidence="2" type="ORF">LAESUDRAFT_647061</name>
</gene>
<dbReference type="AlphaFoldDB" id="A0A165FLR9"/>
<evidence type="ECO:0000256" key="1">
    <source>
        <dbReference type="SAM" id="MobiDB-lite"/>
    </source>
</evidence>
<feature type="region of interest" description="Disordered" evidence="1">
    <location>
        <begin position="277"/>
        <end position="308"/>
    </location>
</feature>